<reference evidence="2 3" key="1">
    <citation type="journal article" date="2018" name="Nat. Biotechnol.">
        <title>A standardized bacterial taxonomy based on genome phylogeny substantially revises the tree of life.</title>
        <authorList>
            <person name="Parks D.H."/>
            <person name="Chuvochina M."/>
            <person name="Waite D.W."/>
            <person name="Rinke C."/>
            <person name="Skarshewski A."/>
            <person name="Chaumeil P.A."/>
            <person name="Hugenholtz P."/>
        </authorList>
    </citation>
    <scope>NUCLEOTIDE SEQUENCE [LARGE SCALE GENOMIC DNA]</scope>
    <source>
        <strain evidence="2">UBA9375</strain>
    </source>
</reference>
<evidence type="ECO:0000313" key="2">
    <source>
        <dbReference type="EMBL" id="HCO25923.1"/>
    </source>
</evidence>
<dbReference type="EMBL" id="DQAY01000142">
    <property type="protein sequence ID" value="HCO25923.1"/>
    <property type="molecule type" value="Genomic_DNA"/>
</dbReference>
<comment type="caution">
    <text evidence="2">The sequence shown here is derived from an EMBL/GenBank/DDBJ whole genome shotgun (WGS) entry which is preliminary data.</text>
</comment>
<name>A0A3D3RAR6_9PLAN</name>
<gene>
    <name evidence="2" type="ORF">DIT97_23925</name>
</gene>
<dbReference type="Proteomes" id="UP000263642">
    <property type="component" value="Unassembled WGS sequence"/>
</dbReference>
<dbReference type="AlphaFoldDB" id="A0A3D3RAR6"/>
<protein>
    <recommendedName>
        <fullName evidence="1">ATP-grasp domain-containing protein</fullName>
    </recommendedName>
</protein>
<dbReference type="Pfam" id="PF14243">
    <property type="entry name" value="R2K_3"/>
    <property type="match status" value="1"/>
</dbReference>
<accession>A0A3D3RAR6</accession>
<sequence>MSNLILFPHEAFSRNEIDSAFSEEHRAALKAGWKTVFYDHDALTQGDTGITVQGLPVTTRSQKLILRGWMLPGEIYAKLYESVRSKGYQLVTTPEAYEEAHYLPLAYPLIKEQTSRTTWISGDDIESAWQLYSNFADSDVIIKDWVKSAKNRWNDGCFIPAGSDEKRFKGIYRVFREERGNLFNRGIVLREFMPLISHGKDMRGMPLVEETRLFFWNGKPVVLPLPNSALPPDGIKRWEDIAGQFKSPFITIDVAALTDGTYKIVETGDGGVSGLPVDLDPMLFYRSLSECVNQ</sequence>
<dbReference type="InterPro" id="IPR025643">
    <property type="entry name" value="R2K_3"/>
</dbReference>
<dbReference type="RefSeq" id="WP_154930923.1">
    <property type="nucleotide sequence ID" value="NZ_CP036341.1"/>
</dbReference>
<proteinExistence type="predicted"/>
<evidence type="ECO:0000313" key="3">
    <source>
        <dbReference type="Proteomes" id="UP000263642"/>
    </source>
</evidence>
<feature type="domain" description="ATP-grasp" evidence="1">
    <location>
        <begin position="139"/>
        <end position="287"/>
    </location>
</feature>
<evidence type="ECO:0000259" key="1">
    <source>
        <dbReference type="Pfam" id="PF14243"/>
    </source>
</evidence>
<organism evidence="2 3">
    <name type="scientific">Gimesia maris</name>
    <dbReference type="NCBI Taxonomy" id="122"/>
    <lineage>
        <taxon>Bacteria</taxon>
        <taxon>Pseudomonadati</taxon>
        <taxon>Planctomycetota</taxon>
        <taxon>Planctomycetia</taxon>
        <taxon>Planctomycetales</taxon>
        <taxon>Planctomycetaceae</taxon>
        <taxon>Gimesia</taxon>
    </lineage>
</organism>